<gene>
    <name evidence="4" type="ORF">JQ615_30220</name>
</gene>
<dbReference type="InterPro" id="IPR011006">
    <property type="entry name" value="CheY-like_superfamily"/>
</dbReference>
<dbReference type="CDD" id="cd07302">
    <property type="entry name" value="CHD"/>
    <property type="match status" value="1"/>
</dbReference>
<feature type="modified residue" description="4-aspartylphosphate" evidence="1">
    <location>
        <position position="58"/>
    </location>
</feature>
<evidence type="ECO:0000313" key="4">
    <source>
        <dbReference type="EMBL" id="MBR0799655.1"/>
    </source>
</evidence>
<dbReference type="SMART" id="SM00448">
    <property type="entry name" value="REC"/>
    <property type="match status" value="1"/>
</dbReference>
<evidence type="ECO:0000259" key="3">
    <source>
        <dbReference type="PROSITE" id="PS50125"/>
    </source>
</evidence>
<dbReference type="Gene3D" id="3.40.50.2300">
    <property type="match status" value="1"/>
</dbReference>
<comment type="caution">
    <text evidence="4">The sequence shown here is derived from an EMBL/GenBank/DDBJ whole genome shotgun (WGS) entry which is preliminary data.</text>
</comment>
<dbReference type="RefSeq" id="WP_212494391.1">
    <property type="nucleotide sequence ID" value="NZ_JAFCJH010000041.1"/>
</dbReference>
<keyword evidence="1" id="KW-0597">Phosphoprotein</keyword>
<name>A0ABS5FS51_9BRAD</name>
<dbReference type="SUPFAM" id="SSF55073">
    <property type="entry name" value="Nucleotide cyclase"/>
    <property type="match status" value="1"/>
</dbReference>
<sequence length="417" mass="45725">MTVTILVVDDEPDLHELVLQKFHKRIRERAVAFMFAHDGIEALRSIEAHPHIDLIVADINMPRMDGLSLLEKLQEADTTKSTIIVSAYGDMNNIRTAMNRGAFDFLTKPINFSDLEITIDKTIRHIERLREARRRQAEAERAHASLSRYFSPQIASRLASANAESDGMEVHWRDVAVIFTDITGFTSLVEAAQPDVLSELLNEYVGGMTDVVFAHEGTVAKVIGDAVQVLFNAPGEQPDFASRAVACALDLDSWAEEFRLRWKTKGVSFGTTRIGVHAGPALVGNFGGRRFFDYTAYGDTINTAARLEAANKVLGTRICVSATIAGATHEFRGRPIGDLILRGRSEPLRAFEPLQAAAFRAATTMQYSAAFAKLEAGDATAIPAFAGLVSTNADDPLAGFHLKRLLNGARGVRMQLE</sequence>
<dbReference type="Proteomes" id="UP001315278">
    <property type="component" value="Unassembled WGS sequence"/>
</dbReference>
<reference evidence="5" key="1">
    <citation type="journal article" date="2021" name="ISME J.">
        <title>Evolutionary origin and ecological implication of a unique nif island in free-living Bradyrhizobium lineages.</title>
        <authorList>
            <person name="Tao J."/>
        </authorList>
    </citation>
    <scope>NUCLEOTIDE SEQUENCE [LARGE SCALE GENOMIC DNA]</scope>
    <source>
        <strain evidence="5">SZCCT0434</strain>
    </source>
</reference>
<dbReference type="SMART" id="SM00044">
    <property type="entry name" value="CYCc"/>
    <property type="match status" value="1"/>
</dbReference>
<dbReference type="Pfam" id="PF00211">
    <property type="entry name" value="Guanylate_cyc"/>
    <property type="match status" value="1"/>
</dbReference>
<dbReference type="InterPro" id="IPR050697">
    <property type="entry name" value="Adenylyl/Guanylyl_Cyclase_3/4"/>
</dbReference>
<dbReference type="InterPro" id="IPR001054">
    <property type="entry name" value="A/G_cyclase"/>
</dbReference>
<dbReference type="InterPro" id="IPR001789">
    <property type="entry name" value="Sig_transdc_resp-reg_receiver"/>
</dbReference>
<feature type="domain" description="Response regulatory" evidence="2">
    <location>
        <begin position="4"/>
        <end position="123"/>
    </location>
</feature>
<dbReference type="Pfam" id="PF00072">
    <property type="entry name" value="Response_reg"/>
    <property type="match status" value="1"/>
</dbReference>
<feature type="domain" description="Guanylate cyclase" evidence="3">
    <location>
        <begin position="176"/>
        <end position="308"/>
    </location>
</feature>
<dbReference type="Gene3D" id="3.30.70.1230">
    <property type="entry name" value="Nucleotide cyclase"/>
    <property type="match status" value="1"/>
</dbReference>
<dbReference type="PANTHER" id="PTHR43081">
    <property type="entry name" value="ADENYLATE CYCLASE, TERMINAL-DIFFERENTIATION SPECIFIC-RELATED"/>
    <property type="match status" value="1"/>
</dbReference>
<keyword evidence="5" id="KW-1185">Reference proteome</keyword>
<dbReference type="PANTHER" id="PTHR43081:SF20">
    <property type="entry name" value="TWO-COMPONENT RESPONSE REGULATOR"/>
    <property type="match status" value="1"/>
</dbReference>
<evidence type="ECO:0000313" key="5">
    <source>
        <dbReference type="Proteomes" id="UP001315278"/>
    </source>
</evidence>
<protein>
    <submittedName>
        <fullName evidence="4">Response regulator</fullName>
    </submittedName>
</protein>
<dbReference type="InterPro" id="IPR029787">
    <property type="entry name" value="Nucleotide_cyclase"/>
</dbReference>
<dbReference type="PROSITE" id="PS50110">
    <property type="entry name" value="RESPONSE_REGULATORY"/>
    <property type="match status" value="1"/>
</dbReference>
<evidence type="ECO:0000256" key="1">
    <source>
        <dbReference type="PROSITE-ProRule" id="PRU00169"/>
    </source>
</evidence>
<dbReference type="PROSITE" id="PS50125">
    <property type="entry name" value="GUANYLATE_CYCLASE_2"/>
    <property type="match status" value="1"/>
</dbReference>
<accession>A0ABS5FS51</accession>
<dbReference type="CDD" id="cd17536">
    <property type="entry name" value="REC_YesN-like"/>
    <property type="match status" value="1"/>
</dbReference>
<evidence type="ECO:0000259" key="2">
    <source>
        <dbReference type="PROSITE" id="PS50110"/>
    </source>
</evidence>
<dbReference type="SUPFAM" id="SSF52172">
    <property type="entry name" value="CheY-like"/>
    <property type="match status" value="1"/>
</dbReference>
<dbReference type="EMBL" id="JAFCJH010000041">
    <property type="protein sequence ID" value="MBR0799655.1"/>
    <property type="molecule type" value="Genomic_DNA"/>
</dbReference>
<organism evidence="4 5">
    <name type="scientific">Bradyrhizobium jicamae</name>
    <dbReference type="NCBI Taxonomy" id="280332"/>
    <lineage>
        <taxon>Bacteria</taxon>
        <taxon>Pseudomonadati</taxon>
        <taxon>Pseudomonadota</taxon>
        <taxon>Alphaproteobacteria</taxon>
        <taxon>Hyphomicrobiales</taxon>
        <taxon>Nitrobacteraceae</taxon>
        <taxon>Bradyrhizobium</taxon>
    </lineage>
</organism>
<proteinExistence type="predicted"/>